<evidence type="ECO:0000256" key="3">
    <source>
        <dbReference type="ARBA" id="ARBA00023004"/>
    </source>
</evidence>
<dbReference type="RefSeq" id="WP_165755659.1">
    <property type="nucleotide sequence ID" value="NZ_MZGX01000005.1"/>
</dbReference>
<proteinExistence type="predicted"/>
<comment type="caution">
    <text evidence="6">The sequence shown here is derived from an EMBL/GenBank/DDBJ whole genome shotgun (WGS) entry which is preliminary data.</text>
</comment>
<dbReference type="Gene3D" id="3.20.20.70">
    <property type="entry name" value="Aldolase class I"/>
    <property type="match status" value="1"/>
</dbReference>
<reference evidence="6 7" key="1">
    <citation type="submission" date="2017-03" db="EMBL/GenBank/DDBJ databases">
        <title>Genome sequence of Clostridium hungatei DSM 14427.</title>
        <authorList>
            <person name="Poehlein A."/>
            <person name="Daniel R."/>
        </authorList>
    </citation>
    <scope>NUCLEOTIDE SEQUENCE [LARGE SCALE GENOMIC DNA]</scope>
    <source>
        <strain evidence="6 7">DSM 14427</strain>
    </source>
</reference>
<dbReference type="AlphaFoldDB" id="A0A1V4SPI0"/>
<dbReference type="InterPro" id="IPR006638">
    <property type="entry name" value="Elp3/MiaA/NifB-like_rSAM"/>
</dbReference>
<evidence type="ECO:0000256" key="4">
    <source>
        <dbReference type="ARBA" id="ARBA00023014"/>
    </source>
</evidence>
<dbReference type="Pfam" id="PF04055">
    <property type="entry name" value="Radical_SAM"/>
    <property type="match status" value="1"/>
</dbReference>
<keyword evidence="1" id="KW-0949">S-adenosyl-L-methionine</keyword>
<evidence type="ECO:0000259" key="5">
    <source>
        <dbReference type="PROSITE" id="PS51918"/>
    </source>
</evidence>
<protein>
    <submittedName>
        <fullName evidence="6">Cyclic pyranopterin monophosphate synthase</fullName>
        <ecNumber evidence="6">4.1.99.22</ecNumber>
    </submittedName>
</protein>
<dbReference type="PROSITE" id="PS51918">
    <property type="entry name" value="RADICAL_SAM"/>
    <property type="match status" value="1"/>
</dbReference>
<dbReference type="SUPFAM" id="SSF102114">
    <property type="entry name" value="Radical SAM enzymes"/>
    <property type="match status" value="1"/>
</dbReference>
<dbReference type="InterPro" id="IPR013785">
    <property type="entry name" value="Aldolase_TIM"/>
</dbReference>
<dbReference type="SMART" id="SM00729">
    <property type="entry name" value="Elp3"/>
    <property type="match status" value="1"/>
</dbReference>
<dbReference type="STRING" id="48256.CLHUN_10440"/>
<dbReference type="Proteomes" id="UP000191554">
    <property type="component" value="Unassembled WGS sequence"/>
</dbReference>
<dbReference type="GO" id="GO:0046872">
    <property type="term" value="F:metal ion binding"/>
    <property type="evidence" value="ECO:0007669"/>
    <property type="project" value="UniProtKB-KW"/>
</dbReference>
<dbReference type="GO" id="GO:0061798">
    <property type="term" value="F:GTP 3',8'-cyclase activity"/>
    <property type="evidence" value="ECO:0007669"/>
    <property type="project" value="UniProtKB-EC"/>
</dbReference>
<gene>
    <name evidence="6" type="primary">moaA_3</name>
    <name evidence="6" type="ORF">CLHUN_10440</name>
</gene>
<keyword evidence="2" id="KW-0479">Metal-binding</keyword>
<dbReference type="InterPro" id="IPR050377">
    <property type="entry name" value="Radical_SAM_PqqE_MftC-like"/>
</dbReference>
<dbReference type="SFLD" id="SFLDG01067">
    <property type="entry name" value="SPASM/twitch_domain_containing"/>
    <property type="match status" value="1"/>
</dbReference>
<dbReference type="EMBL" id="MZGX01000005">
    <property type="protein sequence ID" value="OPX45157.1"/>
    <property type="molecule type" value="Genomic_DNA"/>
</dbReference>
<dbReference type="GO" id="GO:0051536">
    <property type="term" value="F:iron-sulfur cluster binding"/>
    <property type="evidence" value="ECO:0007669"/>
    <property type="project" value="UniProtKB-KW"/>
</dbReference>
<dbReference type="PANTHER" id="PTHR11228">
    <property type="entry name" value="RADICAL SAM DOMAIN PROTEIN"/>
    <property type="match status" value="1"/>
</dbReference>
<keyword evidence="7" id="KW-1185">Reference proteome</keyword>
<dbReference type="InterPro" id="IPR058240">
    <property type="entry name" value="rSAM_sf"/>
</dbReference>
<dbReference type="SFLD" id="SFLDS00029">
    <property type="entry name" value="Radical_SAM"/>
    <property type="match status" value="1"/>
</dbReference>
<keyword evidence="4" id="KW-0411">Iron-sulfur</keyword>
<accession>A0A1V4SPI0</accession>
<evidence type="ECO:0000313" key="7">
    <source>
        <dbReference type="Proteomes" id="UP000191554"/>
    </source>
</evidence>
<evidence type="ECO:0000313" key="6">
    <source>
        <dbReference type="EMBL" id="OPX45157.1"/>
    </source>
</evidence>
<sequence length="401" mass="45198">MDNYIGLSPLCSAYMHGGLITLENYLTESCRYVAPKLGIVLCLMKECIRVDELASRLSYVSNCDRTVSEKIIETAAAELKGYVVYEEKQFSTGRIELEIKDVLKAKSLEVQNLKPSFPEEIIFNVTNKCFRRCIYCEVSAEYSLSGDLEENNFFDSEENILKIIHEFSEELRPRIVSVLGGEPLLHPRLPFIVKKLREKNVRINISTKGTGRYEVLEEVLEAGAHEISFSLDSTDRAIVNDMVGSKTAYDEIMSCIEIAKGYDTELSVTSILTSANFREIPRLIEFCLQNNMNHIHFIAVRPQGRCSGKLAISAEQKVEIYRCLSKAREQCRGALKILYTFNQDNCSDGICDGCMNKIKRIAVRPDGQLMSCDGRVCGNALRDSISGVWNSDMFAYNISSL</sequence>
<dbReference type="PANTHER" id="PTHR11228:SF7">
    <property type="entry name" value="PQQA PEPTIDE CYCLASE"/>
    <property type="match status" value="1"/>
</dbReference>
<dbReference type="InterPro" id="IPR007197">
    <property type="entry name" value="rSAM"/>
</dbReference>
<evidence type="ECO:0000256" key="1">
    <source>
        <dbReference type="ARBA" id="ARBA00022691"/>
    </source>
</evidence>
<dbReference type="EC" id="4.1.99.22" evidence="6"/>
<keyword evidence="6" id="KW-0456">Lyase</keyword>
<name>A0A1V4SPI0_RUMHU</name>
<dbReference type="CDD" id="cd01335">
    <property type="entry name" value="Radical_SAM"/>
    <property type="match status" value="1"/>
</dbReference>
<evidence type="ECO:0000256" key="2">
    <source>
        <dbReference type="ARBA" id="ARBA00022723"/>
    </source>
</evidence>
<feature type="domain" description="Radical SAM core" evidence="5">
    <location>
        <begin position="115"/>
        <end position="332"/>
    </location>
</feature>
<organism evidence="6 7">
    <name type="scientific">Ruminiclostridium hungatei</name>
    <name type="common">Clostridium hungatei</name>
    <dbReference type="NCBI Taxonomy" id="48256"/>
    <lineage>
        <taxon>Bacteria</taxon>
        <taxon>Bacillati</taxon>
        <taxon>Bacillota</taxon>
        <taxon>Clostridia</taxon>
        <taxon>Eubacteriales</taxon>
        <taxon>Oscillospiraceae</taxon>
        <taxon>Ruminiclostridium</taxon>
    </lineage>
</organism>
<keyword evidence="3" id="KW-0408">Iron</keyword>